<dbReference type="GO" id="GO:0016791">
    <property type="term" value="F:phosphatase activity"/>
    <property type="evidence" value="ECO:0007669"/>
    <property type="project" value="TreeGrafter"/>
</dbReference>
<sequence>MSRTTVHLLRHGEVENPDKVLYGRLPGYVLSDRGHAMARLVADAFLAAGADITHIVSSPLERAQQTAAPLAAGLQLDVTIDERLLEAENVLEGRQVAGGGWRALATPSSARHLYNPFRPSWGEPFAQQRDRMFEAIAAAREAAEGHEAVLVSHQSPIWAVRRALQNKPLWHDPRSRECSLASVTSLTFDGPTLVGHDYTEPAASLLPGASGVAGA</sequence>
<dbReference type="PANTHER" id="PTHR48100:SF51">
    <property type="entry name" value="PHOSPHOGLYCERATE MUTASE"/>
    <property type="match status" value="1"/>
</dbReference>
<dbReference type="SUPFAM" id="SSF53254">
    <property type="entry name" value="Phosphoglycerate mutase-like"/>
    <property type="match status" value="1"/>
</dbReference>
<evidence type="ECO:0000313" key="1">
    <source>
        <dbReference type="EMBL" id="PWD50568.1"/>
    </source>
</evidence>
<dbReference type="AlphaFoldDB" id="A0A2U1ZUB8"/>
<dbReference type="Proteomes" id="UP000245166">
    <property type="component" value="Unassembled WGS sequence"/>
</dbReference>
<dbReference type="OrthoDB" id="3215466at2"/>
<dbReference type="Gene3D" id="3.40.50.1240">
    <property type="entry name" value="Phosphoglycerate mutase-like"/>
    <property type="match status" value="1"/>
</dbReference>
<evidence type="ECO:0000313" key="2">
    <source>
        <dbReference type="Proteomes" id="UP000245166"/>
    </source>
</evidence>
<dbReference type="InterPro" id="IPR029033">
    <property type="entry name" value="His_PPase_superfam"/>
</dbReference>
<dbReference type="InterPro" id="IPR050275">
    <property type="entry name" value="PGM_Phosphatase"/>
</dbReference>
<protein>
    <recommendedName>
        <fullName evidence="3">Histidine phosphatase family protein</fullName>
    </recommendedName>
</protein>
<dbReference type="SMART" id="SM00855">
    <property type="entry name" value="PGAM"/>
    <property type="match status" value="1"/>
</dbReference>
<organism evidence="1 2">
    <name type="scientific">Serinibacter arcticus</name>
    <dbReference type="NCBI Taxonomy" id="1655435"/>
    <lineage>
        <taxon>Bacteria</taxon>
        <taxon>Bacillati</taxon>
        <taxon>Actinomycetota</taxon>
        <taxon>Actinomycetes</taxon>
        <taxon>Micrococcales</taxon>
        <taxon>Beutenbergiaceae</taxon>
        <taxon>Serinibacter</taxon>
    </lineage>
</organism>
<comment type="caution">
    <text evidence="1">The sequence shown here is derived from an EMBL/GenBank/DDBJ whole genome shotgun (WGS) entry which is preliminary data.</text>
</comment>
<reference evidence="1 2" key="1">
    <citation type="submission" date="2018-03" db="EMBL/GenBank/DDBJ databases">
        <title>Genome assembly of novel Miniimonas species PCH200.</title>
        <authorList>
            <person name="Thakur V."/>
            <person name="Kumar V."/>
            <person name="Singh D."/>
        </authorList>
    </citation>
    <scope>NUCLEOTIDE SEQUENCE [LARGE SCALE GENOMIC DNA]</scope>
    <source>
        <strain evidence="1 2">PCH200</strain>
    </source>
</reference>
<dbReference type="GO" id="GO:0005737">
    <property type="term" value="C:cytoplasm"/>
    <property type="evidence" value="ECO:0007669"/>
    <property type="project" value="TreeGrafter"/>
</dbReference>
<proteinExistence type="predicted"/>
<dbReference type="PANTHER" id="PTHR48100">
    <property type="entry name" value="BROAD-SPECIFICITY PHOSPHATASE YOR283W-RELATED"/>
    <property type="match status" value="1"/>
</dbReference>
<dbReference type="RefSeq" id="WP_109228949.1">
    <property type="nucleotide sequence ID" value="NZ_PYHR01000002.1"/>
</dbReference>
<accession>A0A2U1ZUB8</accession>
<dbReference type="EMBL" id="PYHR01000002">
    <property type="protein sequence ID" value="PWD50568.1"/>
    <property type="molecule type" value="Genomic_DNA"/>
</dbReference>
<evidence type="ECO:0008006" key="3">
    <source>
        <dbReference type="Google" id="ProtNLM"/>
    </source>
</evidence>
<gene>
    <name evidence="1" type="ORF">C8046_07800</name>
</gene>
<dbReference type="CDD" id="cd07067">
    <property type="entry name" value="HP_PGM_like"/>
    <property type="match status" value="1"/>
</dbReference>
<keyword evidence="2" id="KW-1185">Reference proteome</keyword>
<dbReference type="Pfam" id="PF00300">
    <property type="entry name" value="His_Phos_1"/>
    <property type="match status" value="1"/>
</dbReference>
<dbReference type="InterPro" id="IPR013078">
    <property type="entry name" value="His_Pase_superF_clade-1"/>
</dbReference>
<name>A0A2U1ZUB8_9MICO</name>